<evidence type="ECO:0000256" key="1">
    <source>
        <dbReference type="SAM" id="Phobius"/>
    </source>
</evidence>
<dbReference type="EMBL" id="LAZR01001974">
    <property type="protein sequence ID" value="KKN36310.1"/>
    <property type="molecule type" value="Genomic_DNA"/>
</dbReference>
<keyword evidence="1" id="KW-0812">Transmembrane</keyword>
<dbReference type="SUPFAM" id="SSF53335">
    <property type="entry name" value="S-adenosyl-L-methionine-dependent methyltransferases"/>
    <property type="match status" value="1"/>
</dbReference>
<accession>A0A0F9PXI0</accession>
<dbReference type="CDD" id="cd02440">
    <property type="entry name" value="AdoMet_MTases"/>
    <property type="match status" value="1"/>
</dbReference>
<keyword evidence="1" id="KW-1133">Transmembrane helix</keyword>
<evidence type="ECO:0000313" key="3">
    <source>
        <dbReference type="EMBL" id="KKN36310.1"/>
    </source>
</evidence>
<dbReference type="Pfam" id="PF08241">
    <property type="entry name" value="Methyltransf_11"/>
    <property type="match status" value="1"/>
</dbReference>
<organism evidence="3">
    <name type="scientific">marine sediment metagenome</name>
    <dbReference type="NCBI Taxonomy" id="412755"/>
    <lineage>
        <taxon>unclassified sequences</taxon>
        <taxon>metagenomes</taxon>
        <taxon>ecological metagenomes</taxon>
    </lineage>
</organism>
<dbReference type="PANTHER" id="PTHR43861:SF6">
    <property type="entry name" value="METHYLTRANSFERASE TYPE 11"/>
    <property type="match status" value="1"/>
</dbReference>
<dbReference type="AlphaFoldDB" id="A0A0F9PXI0"/>
<feature type="domain" description="Methyltransferase type 11" evidence="2">
    <location>
        <begin position="39"/>
        <end position="128"/>
    </location>
</feature>
<dbReference type="GO" id="GO:0008757">
    <property type="term" value="F:S-adenosylmethionine-dependent methyltransferase activity"/>
    <property type="evidence" value="ECO:0007669"/>
    <property type="project" value="InterPro"/>
</dbReference>
<evidence type="ECO:0000259" key="2">
    <source>
        <dbReference type="Pfam" id="PF08241"/>
    </source>
</evidence>
<comment type="caution">
    <text evidence="3">The sequence shown here is derived from an EMBL/GenBank/DDBJ whole genome shotgun (WGS) entry which is preliminary data.</text>
</comment>
<gene>
    <name evidence="3" type="ORF">LCGC14_0774890</name>
</gene>
<dbReference type="InterPro" id="IPR029063">
    <property type="entry name" value="SAM-dependent_MTases_sf"/>
</dbReference>
<sequence length="234" mass="27537">MDYIDYIQGQTEEGFWFKGKKRLINILLSKINLKSLKILNIGAGTGADLDILNRYGDIFICDINKKALDLIPEDFYIEKKVCSATNLQYPDEIFDVVCSFDVFEHIENDSKVLTEVYRVLKKGGFLFFTVPAFNFLYSAHDRALKHVRRYNKKTMYQLLKKFRNIEISYWNSFLFIPFAILRYLKKKSKPKTDYFNLPSLIEKVFFKILTIENRLIRIGYKLPIGLSLIGYCKK</sequence>
<keyword evidence="1" id="KW-0472">Membrane</keyword>
<dbReference type="Gene3D" id="3.40.50.150">
    <property type="entry name" value="Vaccinia Virus protein VP39"/>
    <property type="match status" value="1"/>
</dbReference>
<dbReference type="InterPro" id="IPR013216">
    <property type="entry name" value="Methyltransf_11"/>
</dbReference>
<name>A0A0F9PXI0_9ZZZZ</name>
<reference evidence="3" key="1">
    <citation type="journal article" date="2015" name="Nature">
        <title>Complex archaea that bridge the gap between prokaryotes and eukaryotes.</title>
        <authorList>
            <person name="Spang A."/>
            <person name="Saw J.H."/>
            <person name="Jorgensen S.L."/>
            <person name="Zaremba-Niedzwiedzka K."/>
            <person name="Martijn J."/>
            <person name="Lind A.E."/>
            <person name="van Eijk R."/>
            <person name="Schleper C."/>
            <person name="Guy L."/>
            <person name="Ettema T.J."/>
        </authorList>
    </citation>
    <scope>NUCLEOTIDE SEQUENCE</scope>
</reference>
<proteinExistence type="predicted"/>
<feature type="transmembrane region" description="Helical" evidence="1">
    <location>
        <begin position="167"/>
        <end position="184"/>
    </location>
</feature>
<protein>
    <recommendedName>
        <fullName evidence="2">Methyltransferase type 11 domain-containing protein</fullName>
    </recommendedName>
</protein>
<dbReference type="PANTHER" id="PTHR43861">
    <property type="entry name" value="TRANS-ACONITATE 2-METHYLTRANSFERASE-RELATED"/>
    <property type="match status" value="1"/>
</dbReference>